<dbReference type="STRING" id="1856405.BFC17_19955"/>
<evidence type="ECO:0000313" key="2">
    <source>
        <dbReference type="Proteomes" id="UP000176037"/>
    </source>
</evidence>
<name>A0A1E8FD34_9ALTE</name>
<evidence type="ECO:0000313" key="1">
    <source>
        <dbReference type="EMBL" id="OFI33845.1"/>
    </source>
</evidence>
<sequence>MVVLGTLSVTAAPVFLDVASEANIAKTINTMTAFQRGLHLLHIKKVVSGKDTVTIDTVDIQFTDEGWPVGSAKNSAGCAELWNAAMEGSEDINVVNNFSSKLQPGWNTYSHLDVCAYINSQGDVAVAENEAPHFVYFIEDTTFKGRKLNYDGKAGDVILYEVD</sequence>
<comment type="caution">
    <text evidence="1">The sequence shown here is derived from an EMBL/GenBank/DDBJ whole genome shotgun (WGS) entry which is preliminary data.</text>
</comment>
<gene>
    <name evidence="1" type="ORF">BFC17_19955</name>
</gene>
<accession>A0A1E8FD34</accession>
<keyword evidence="2" id="KW-1185">Reference proteome</keyword>
<protein>
    <submittedName>
        <fullName evidence="1">Uncharacterized protein</fullName>
    </submittedName>
</protein>
<dbReference type="Proteomes" id="UP000176037">
    <property type="component" value="Unassembled WGS sequence"/>
</dbReference>
<organism evidence="1 2">
    <name type="scientific">Alteromonas lipolytica</name>
    <dbReference type="NCBI Taxonomy" id="1856405"/>
    <lineage>
        <taxon>Bacteria</taxon>
        <taxon>Pseudomonadati</taxon>
        <taxon>Pseudomonadota</taxon>
        <taxon>Gammaproteobacteria</taxon>
        <taxon>Alteromonadales</taxon>
        <taxon>Alteromonadaceae</taxon>
        <taxon>Alteromonas/Salinimonas group</taxon>
        <taxon>Alteromonas</taxon>
    </lineage>
</organism>
<dbReference type="EMBL" id="MJIC01000014">
    <property type="protein sequence ID" value="OFI33845.1"/>
    <property type="molecule type" value="Genomic_DNA"/>
</dbReference>
<reference evidence="1 2" key="1">
    <citation type="submission" date="2016-09" db="EMBL/GenBank/DDBJ databases">
        <title>Alteromonas lipolytica, a new species isolated from sea water.</title>
        <authorList>
            <person name="Wu Y.-H."/>
            <person name="Cheng H."/>
            <person name="Xu X.-W."/>
        </authorList>
    </citation>
    <scope>NUCLEOTIDE SEQUENCE [LARGE SCALE GENOMIC DNA]</scope>
    <source>
        <strain evidence="1 2">JW12</strain>
    </source>
</reference>
<dbReference type="AlphaFoldDB" id="A0A1E8FD34"/>
<proteinExistence type="predicted"/>